<dbReference type="Pfam" id="PF01809">
    <property type="entry name" value="YidD"/>
    <property type="match status" value="1"/>
</dbReference>
<name>A0A1G1YB69_9BACT</name>
<evidence type="ECO:0000313" key="3">
    <source>
        <dbReference type="Proteomes" id="UP000178432"/>
    </source>
</evidence>
<dbReference type="AlphaFoldDB" id="A0A1G1YB69"/>
<dbReference type="NCBIfam" id="TIGR00278">
    <property type="entry name" value="membrane protein insertion efficiency factor YidD"/>
    <property type="match status" value="1"/>
</dbReference>
<comment type="subcellular location">
    <subcellularLocation>
        <location evidence="1">Cell membrane</location>
        <topology evidence="1">Peripheral membrane protein</topology>
        <orientation evidence="1">Cytoplasmic side</orientation>
    </subcellularLocation>
</comment>
<dbReference type="Proteomes" id="UP000178432">
    <property type="component" value="Unassembled WGS sequence"/>
</dbReference>
<evidence type="ECO:0000256" key="1">
    <source>
        <dbReference type="HAMAP-Rule" id="MF_00386"/>
    </source>
</evidence>
<reference evidence="2 3" key="1">
    <citation type="journal article" date="2016" name="Nat. Commun.">
        <title>Thousands of microbial genomes shed light on interconnected biogeochemical processes in an aquifer system.</title>
        <authorList>
            <person name="Anantharaman K."/>
            <person name="Brown C.T."/>
            <person name="Hug L.A."/>
            <person name="Sharon I."/>
            <person name="Castelle C.J."/>
            <person name="Probst A.J."/>
            <person name="Thomas B.C."/>
            <person name="Singh A."/>
            <person name="Wilkins M.J."/>
            <person name="Karaoz U."/>
            <person name="Brodie E.L."/>
            <person name="Williams K.H."/>
            <person name="Hubbard S.S."/>
            <person name="Banfield J.F."/>
        </authorList>
    </citation>
    <scope>NUCLEOTIDE SEQUENCE [LARGE SCALE GENOMIC DNA]</scope>
</reference>
<dbReference type="PANTHER" id="PTHR33383:SF1">
    <property type="entry name" value="MEMBRANE PROTEIN INSERTION EFFICIENCY FACTOR-RELATED"/>
    <property type="match status" value="1"/>
</dbReference>
<dbReference type="GO" id="GO:0005886">
    <property type="term" value="C:plasma membrane"/>
    <property type="evidence" value="ECO:0007669"/>
    <property type="project" value="UniProtKB-SubCell"/>
</dbReference>
<comment type="similarity">
    <text evidence="1">Belongs to the UPF0161 family.</text>
</comment>
<comment type="function">
    <text evidence="1">Could be involved in insertion of integral membrane proteins into the membrane.</text>
</comment>
<protein>
    <recommendedName>
        <fullName evidence="1">Putative membrane protein insertion efficiency factor</fullName>
    </recommendedName>
</protein>
<organism evidence="2 3">
    <name type="scientific">Candidatus Buchananbacteria bacterium RIFCSPHIGHO2_01_FULL_46_12</name>
    <dbReference type="NCBI Taxonomy" id="1797536"/>
    <lineage>
        <taxon>Bacteria</taxon>
        <taxon>Candidatus Buchananiibacteriota</taxon>
    </lineage>
</organism>
<comment type="caution">
    <text evidence="2">The sequence shown here is derived from an EMBL/GenBank/DDBJ whole genome shotgun (WGS) entry which is preliminary data.</text>
</comment>
<accession>A0A1G1YB69</accession>
<dbReference type="EMBL" id="MHIF01000004">
    <property type="protein sequence ID" value="OGY49491.1"/>
    <property type="molecule type" value="Genomic_DNA"/>
</dbReference>
<dbReference type="SMART" id="SM01234">
    <property type="entry name" value="Haemolytic"/>
    <property type="match status" value="1"/>
</dbReference>
<keyword evidence="1" id="KW-0472">Membrane</keyword>
<sequence>MRIFVLRLIKIYQKTLSFDYGIFRFMFPHGFCRFQPTCSDYGYQVIEKYGVIKGGLMAFWRVLRCNPWSKGGDDPVR</sequence>
<dbReference type="HAMAP" id="MF_00386">
    <property type="entry name" value="UPF0161_YidD"/>
    <property type="match status" value="1"/>
</dbReference>
<gene>
    <name evidence="2" type="ORF">A2663_03390</name>
</gene>
<dbReference type="InterPro" id="IPR002696">
    <property type="entry name" value="Membr_insert_effic_factor_YidD"/>
</dbReference>
<keyword evidence="1" id="KW-1003">Cell membrane</keyword>
<dbReference type="PANTHER" id="PTHR33383">
    <property type="entry name" value="MEMBRANE PROTEIN INSERTION EFFICIENCY FACTOR-RELATED"/>
    <property type="match status" value="1"/>
</dbReference>
<proteinExistence type="inferred from homology"/>
<evidence type="ECO:0000313" key="2">
    <source>
        <dbReference type="EMBL" id="OGY49491.1"/>
    </source>
</evidence>